<dbReference type="SUPFAM" id="SSF48403">
    <property type="entry name" value="Ankyrin repeat"/>
    <property type="match status" value="1"/>
</dbReference>
<dbReference type="OrthoDB" id="5657095at2"/>
<dbReference type="Pfam" id="PF13606">
    <property type="entry name" value="Ank_3"/>
    <property type="match status" value="1"/>
</dbReference>
<sequence length="280" mass="30803">MKKLLFFLCLTLLFGANDRYTAYLFSDDYATVRQGIKLGGDLDARWRGMTPLYNACRSGWTDVVELMIARGADVDEASYGETPLLKVTGRKVNDVELAKVLLGNGADVNAQDTQGNTPLYHAIMNRNKKMIQLLLDNGADMYIKNKRGDSAARYILSKKTMAGTSFSNNDLNVTANSFSFGRASVSIGITNKSKQFMKVSQIAVYLNGNLVGEAQVTKNIAPNSTLSNVATIKLPPNFYQNININSSGKTKLEYGVAVEYSLDNSGKSFEDSKEVELVLW</sequence>
<dbReference type="PANTHER" id="PTHR24171">
    <property type="entry name" value="ANKYRIN REPEAT DOMAIN-CONTAINING PROTEIN 39-RELATED"/>
    <property type="match status" value="1"/>
</dbReference>
<protein>
    <submittedName>
        <fullName evidence="4">Uncharacterized protein</fullName>
    </submittedName>
</protein>
<keyword evidence="5" id="KW-1185">Reference proteome</keyword>
<dbReference type="KEGG" id="het:BBW65_07245"/>
<dbReference type="PRINTS" id="PR01415">
    <property type="entry name" value="ANKYRIN"/>
</dbReference>
<proteinExistence type="predicted"/>
<feature type="repeat" description="ANK" evidence="3">
    <location>
        <begin position="114"/>
        <end position="146"/>
    </location>
</feature>
<dbReference type="InterPro" id="IPR036770">
    <property type="entry name" value="Ankyrin_rpt-contain_sf"/>
</dbReference>
<dbReference type="RefSeq" id="WP_066341505.1">
    <property type="nucleotide sequence ID" value="NZ_CP016503.1"/>
</dbReference>
<dbReference type="EMBL" id="CP016503">
    <property type="protein sequence ID" value="ANV98602.1"/>
    <property type="molecule type" value="Genomic_DNA"/>
</dbReference>
<keyword evidence="2 3" id="KW-0040">ANK repeat</keyword>
<evidence type="ECO:0000256" key="1">
    <source>
        <dbReference type="ARBA" id="ARBA00022737"/>
    </source>
</evidence>
<dbReference type="Gene3D" id="1.25.40.20">
    <property type="entry name" value="Ankyrin repeat-containing domain"/>
    <property type="match status" value="1"/>
</dbReference>
<feature type="repeat" description="ANK" evidence="3">
    <location>
        <begin position="79"/>
        <end position="113"/>
    </location>
</feature>
<accession>A0A1B1U7D8</accession>
<reference evidence="5" key="1">
    <citation type="submission" date="2016-07" db="EMBL/GenBank/DDBJ databases">
        <authorList>
            <person name="Florea S."/>
            <person name="Webb J.S."/>
            <person name="Jaromczyk J."/>
            <person name="Schardl C.L."/>
        </authorList>
    </citation>
    <scope>NUCLEOTIDE SEQUENCE [LARGE SCALE GENOMIC DNA]</scope>
    <source>
        <strain evidence="5">MIT 01-6242</strain>
    </source>
</reference>
<keyword evidence="1" id="KW-0677">Repeat</keyword>
<dbReference type="STRING" id="222136.BBW65_07245"/>
<gene>
    <name evidence="4" type="ORF">BBW65_07245</name>
</gene>
<dbReference type="UniPathway" id="UPA00694"/>
<dbReference type="InterPro" id="IPR002110">
    <property type="entry name" value="Ankyrin_rpt"/>
</dbReference>
<dbReference type="Pfam" id="PF13637">
    <property type="entry name" value="Ank_4"/>
    <property type="match status" value="1"/>
</dbReference>
<dbReference type="PANTHER" id="PTHR24171:SF9">
    <property type="entry name" value="ANKYRIN REPEAT DOMAIN-CONTAINING PROTEIN 39"/>
    <property type="match status" value="1"/>
</dbReference>
<dbReference type="PROSITE" id="PS50297">
    <property type="entry name" value="ANK_REP_REGION"/>
    <property type="match status" value="2"/>
</dbReference>
<dbReference type="AlphaFoldDB" id="A0A1B1U7D8"/>
<dbReference type="Proteomes" id="UP000092884">
    <property type="component" value="Chromosome"/>
</dbReference>
<evidence type="ECO:0000256" key="3">
    <source>
        <dbReference type="PROSITE-ProRule" id="PRU00023"/>
    </source>
</evidence>
<organism evidence="4 5">
    <name type="scientific">Helicobacter enhydrae</name>
    <dbReference type="NCBI Taxonomy" id="222136"/>
    <lineage>
        <taxon>Bacteria</taxon>
        <taxon>Pseudomonadati</taxon>
        <taxon>Campylobacterota</taxon>
        <taxon>Epsilonproteobacteria</taxon>
        <taxon>Campylobacterales</taxon>
        <taxon>Helicobacteraceae</taxon>
        <taxon>Helicobacter</taxon>
    </lineage>
</organism>
<evidence type="ECO:0000313" key="5">
    <source>
        <dbReference type="Proteomes" id="UP000092884"/>
    </source>
</evidence>
<feature type="repeat" description="ANK" evidence="3">
    <location>
        <begin position="47"/>
        <end position="79"/>
    </location>
</feature>
<dbReference type="SMART" id="SM00248">
    <property type="entry name" value="ANK"/>
    <property type="match status" value="3"/>
</dbReference>
<evidence type="ECO:0000256" key="2">
    <source>
        <dbReference type="ARBA" id="ARBA00023043"/>
    </source>
</evidence>
<dbReference type="PROSITE" id="PS50088">
    <property type="entry name" value="ANK_REPEAT"/>
    <property type="match status" value="3"/>
</dbReference>
<name>A0A1B1U7D8_9HELI</name>
<evidence type="ECO:0000313" key="4">
    <source>
        <dbReference type="EMBL" id="ANV98602.1"/>
    </source>
</evidence>